<proteinExistence type="predicted"/>
<gene>
    <name evidence="1" type="ORF">F7209_06200</name>
</gene>
<name>A0ABD6HW66_HELPX</name>
<comment type="caution">
    <text evidence="1">The sequence shown here is derived from an EMBL/GenBank/DDBJ whole genome shotgun (WGS) entry which is preliminary data.</text>
</comment>
<dbReference type="Proteomes" id="UP000470837">
    <property type="component" value="Unassembled WGS sequence"/>
</dbReference>
<sequence>MELKLCKIPTIGTQSENQTLPTGNISLGSPIVFSGWVLHQIASQKRSYLEKKLLKLCFEKNERQRQKEFRVLKKSVVKLKMD</sequence>
<dbReference type="AlphaFoldDB" id="A0ABD6HW66"/>
<accession>A0ABD6HW66</accession>
<dbReference type="EMBL" id="WADI01000012">
    <property type="protein sequence ID" value="MUU41324.1"/>
    <property type="molecule type" value="Genomic_DNA"/>
</dbReference>
<evidence type="ECO:0000313" key="1">
    <source>
        <dbReference type="EMBL" id="MUU41324.1"/>
    </source>
</evidence>
<reference evidence="1 2" key="1">
    <citation type="journal article" date="2020" name="J. Clin. Microbiol.">
        <title>Helicobacter pylori infections in the Bronx, New York: Surveying Antibiotic Susceptibility and Strain Lineage by Whole-genome Sequencing.</title>
        <authorList>
            <person name="Saranathan R."/>
            <person name="Levi M.H."/>
            <person name="Wattam A.R."/>
            <person name="Malek A."/>
            <person name="Asare E."/>
            <person name="Behin D.S."/>
            <person name="Pan D.H."/>
            <person name="Jacobs W.R."/>
            <person name="Szymczak W.A."/>
        </authorList>
    </citation>
    <scope>NUCLEOTIDE SEQUENCE [LARGE SCALE GENOMIC DNA]</scope>
    <source>
        <strain evidence="1 2">MHP34</strain>
    </source>
</reference>
<evidence type="ECO:0000313" key="2">
    <source>
        <dbReference type="Proteomes" id="UP000470837"/>
    </source>
</evidence>
<protein>
    <submittedName>
        <fullName evidence="1">Uncharacterized protein</fullName>
    </submittedName>
</protein>
<organism evidence="1 2">
    <name type="scientific">Helicobacter pylori</name>
    <name type="common">Campylobacter pylori</name>
    <dbReference type="NCBI Taxonomy" id="210"/>
    <lineage>
        <taxon>Bacteria</taxon>
        <taxon>Pseudomonadati</taxon>
        <taxon>Campylobacterota</taxon>
        <taxon>Epsilonproteobacteria</taxon>
        <taxon>Campylobacterales</taxon>
        <taxon>Helicobacteraceae</taxon>
        <taxon>Helicobacter</taxon>
    </lineage>
</organism>